<evidence type="ECO:0000256" key="1">
    <source>
        <dbReference type="ARBA" id="ARBA00004141"/>
    </source>
</evidence>
<reference evidence="7" key="1">
    <citation type="submission" date="2023-07" db="EMBL/GenBank/DDBJ databases">
        <title>draft genome sequence of fig (Ficus carica).</title>
        <authorList>
            <person name="Takahashi T."/>
            <person name="Nishimura K."/>
        </authorList>
    </citation>
    <scope>NUCLEOTIDE SEQUENCE</scope>
</reference>
<dbReference type="GO" id="GO:0010256">
    <property type="term" value="P:endomembrane system organization"/>
    <property type="evidence" value="ECO:0007669"/>
    <property type="project" value="TreeGrafter"/>
</dbReference>
<evidence type="ECO:0000256" key="6">
    <source>
        <dbReference type="SAM" id="Phobius"/>
    </source>
</evidence>
<evidence type="ECO:0000256" key="5">
    <source>
        <dbReference type="ARBA" id="ARBA00023136"/>
    </source>
</evidence>
<evidence type="ECO:0000256" key="3">
    <source>
        <dbReference type="ARBA" id="ARBA00022692"/>
    </source>
</evidence>
<dbReference type="InterPro" id="IPR007770">
    <property type="entry name" value="DMP"/>
</dbReference>
<dbReference type="GO" id="GO:0016020">
    <property type="term" value="C:membrane"/>
    <property type="evidence" value="ECO:0007669"/>
    <property type="project" value="UniProtKB-SubCell"/>
</dbReference>
<evidence type="ECO:0000256" key="2">
    <source>
        <dbReference type="ARBA" id="ARBA00008707"/>
    </source>
</evidence>
<keyword evidence="8" id="KW-1185">Reference proteome</keyword>
<proteinExistence type="inferred from homology"/>
<sequence length="154" mass="16987">MAAPSHVQSSSTETSYSADPKPLPTGAVFLFEFLNPLLTNTGSCTAFNKSLDAVLIAVCGFFCMVMYRLRLRDFVHAFVAVVGFLPLVLPNSDTARCFYPEFEAEKKRLLKVLPPLIGLFSGLVFVLFPYERHGIGYTTTTTTTSEKTTTSRQS</sequence>
<feature type="transmembrane region" description="Helical" evidence="6">
    <location>
        <begin position="46"/>
        <end position="67"/>
    </location>
</feature>
<name>A0AA88ALZ0_FICCA</name>
<feature type="transmembrane region" description="Helical" evidence="6">
    <location>
        <begin position="112"/>
        <end position="130"/>
    </location>
</feature>
<dbReference type="Pfam" id="PF05078">
    <property type="entry name" value="DUF679"/>
    <property type="match status" value="1"/>
</dbReference>
<keyword evidence="4 6" id="KW-1133">Transmembrane helix</keyword>
<evidence type="ECO:0000256" key="4">
    <source>
        <dbReference type="ARBA" id="ARBA00022989"/>
    </source>
</evidence>
<evidence type="ECO:0000313" key="7">
    <source>
        <dbReference type="EMBL" id="GMN46531.1"/>
    </source>
</evidence>
<evidence type="ECO:0000313" key="8">
    <source>
        <dbReference type="Proteomes" id="UP001187192"/>
    </source>
</evidence>
<dbReference type="EMBL" id="BTGU01000023">
    <property type="protein sequence ID" value="GMN46531.1"/>
    <property type="molecule type" value="Genomic_DNA"/>
</dbReference>
<dbReference type="PANTHER" id="PTHR31621:SF66">
    <property type="entry name" value="PROTEIN DMP2"/>
    <property type="match status" value="1"/>
</dbReference>
<comment type="similarity">
    <text evidence="2">Belongs to the plant DMP1 protein family.</text>
</comment>
<comment type="subcellular location">
    <subcellularLocation>
        <location evidence="1">Membrane</location>
        <topology evidence="1">Multi-pass membrane protein</topology>
    </subcellularLocation>
</comment>
<protein>
    <submittedName>
        <fullName evidence="7">Uncharacterized protein</fullName>
    </submittedName>
</protein>
<dbReference type="AlphaFoldDB" id="A0AA88ALZ0"/>
<dbReference type="PANTHER" id="PTHR31621">
    <property type="entry name" value="PROTEIN DMP3"/>
    <property type="match status" value="1"/>
</dbReference>
<dbReference type="Proteomes" id="UP001187192">
    <property type="component" value="Unassembled WGS sequence"/>
</dbReference>
<gene>
    <name evidence="7" type="ORF">TIFTF001_015708</name>
</gene>
<accession>A0AA88ALZ0</accession>
<feature type="transmembrane region" description="Helical" evidence="6">
    <location>
        <begin position="74"/>
        <end position="92"/>
    </location>
</feature>
<organism evidence="7 8">
    <name type="scientific">Ficus carica</name>
    <name type="common">Common fig</name>
    <dbReference type="NCBI Taxonomy" id="3494"/>
    <lineage>
        <taxon>Eukaryota</taxon>
        <taxon>Viridiplantae</taxon>
        <taxon>Streptophyta</taxon>
        <taxon>Embryophyta</taxon>
        <taxon>Tracheophyta</taxon>
        <taxon>Spermatophyta</taxon>
        <taxon>Magnoliopsida</taxon>
        <taxon>eudicotyledons</taxon>
        <taxon>Gunneridae</taxon>
        <taxon>Pentapetalae</taxon>
        <taxon>rosids</taxon>
        <taxon>fabids</taxon>
        <taxon>Rosales</taxon>
        <taxon>Moraceae</taxon>
        <taxon>Ficeae</taxon>
        <taxon>Ficus</taxon>
    </lineage>
</organism>
<keyword evidence="5 6" id="KW-0472">Membrane</keyword>
<keyword evidence="3 6" id="KW-0812">Transmembrane</keyword>
<dbReference type="GO" id="GO:0005737">
    <property type="term" value="C:cytoplasm"/>
    <property type="evidence" value="ECO:0007669"/>
    <property type="project" value="UniProtKB-ARBA"/>
</dbReference>
<comment type="caution">
    <text evidence="7">The sequence shown here is derived from an EMBL/GenBank/DDBJ whole genome shotgun (WGS) entry which is preliminary data.</text>
</comment>